<dbReference type="CDD" id="cd20268">
    <property type="entry name" value="Complex1_LYR_SDHAF1_LYRM8"/>
    <property type="match status" value="1"/>
</dbReference>
<evidence type="ECO:0000256" key="1">
    <source>
        <dbReference type="ARBA" id="ARBA00004305"/>
    </source>
</evidence>
<dbReference type="Pfam" id="PF05347">
    <property type="entry name" value="Complex1_LYR"/>
    <property type="match status" value="1"/>
</dbReference>
<feature type="domain" description="DUF7871" evidence="6">
    <location>
        <begin position="4"/>
        <end position="64"/>
    </location>
</feature>
<comment type="similarity">
    <text evidence="4">Belongs to the complex I LYR family. SDHAF1 subfamily.</text>
</comment>
<feature type="domain" description="Complex 1 LYR protein" evidence="5">
    <location>
        <begin position="77"/>
        <end position="136"/>
    </location>
</feature>
<reference evidence="8" key="1">
    <citation type="journal article" date="2018" name="Nat. Microbiol.">
        <title>Leveraging single-cell genomics to expand the fungal tree of life.</title>
        <authorList>
            <person name="Ahrendt S.R."/>
            <person name="Quandt C.A."/>
            <person name="Ciobanu D."/>
            <person name="Clum A."/>
            <person name="Salamov A."/>
            <person name="Andreopoulos B."/>
            <person name="Cheng J.F."/>
            <person name="Woyke T."/>
            <person name="Pelin A."/>
            <person name="Henrissat B."/>
            <person name="Reynolds N.K."/>
            <person name="Benny G.L."/>
            <person name="Smith M.E."/>
            <person name="James T.Y."/>
            <person name="Grigoriev I.V."/>
        </authorList>
    </citation>
    <scope>NUCLEOTIDE SEQUENCE [LARGE SCALE GENOMIC DNA]</scope>
    <source>
        <strain evidence="8">Baker2002</strain>
    </source>
</reference>
<dbReference type="InterPro" id="IPR045295">
    <property type="entry name" value="Complex1_LYR_SDHAF1_LYRM8"/>
</dbReference>
<dbReference type="Proteomes" id="UP000268321">
    <property type="component" value="Unassembled WGS sequence"/>
</dbReference>
<dbReference type="EMBL" id="ML004443">
    <property type="protein sequence ID" value="RKP31351.1"/>
    <property type="molecule type" value="Genomic_DNA"/>
</dbReference>
<dbReference type="GO" id="GO:0034553">
    <property type="term" value="P:mitochondrial respiratory chain complex II assembly"/>
    <property type="evidence" value="ECO:0007669"/>
    <property type="project" value="InterPro"/>
</dbReference>
<dbReference type="InterPro" id="IPR008011">
    <property type="entry name" value="Complex1_LYR_dom"/>
</dbReference>
<evidence type="ECO:0000313" key="8">
    <source>
        <dbReference type="Proteomes" id="UP000268321"/>
    </source>
</evidence>
<evidence type="ECO:0000256" key="3">
    <source>
        <dbReference type="ARBA" id="ARBA00023186"/>
    </source>
</evidence>
<dbReference type="InterPro" id="IPR057193">
    <property type="entry name" value="DUF7871"/>
</dbReference>
<evidence type="ECO:0000256" key="4">
    <source>
        <dbReference type="ARBA" id="ARBA00025715"/>
    </source>
</evidence>
<evidence type="ECO:0000256" key="2">
    <source>
        <dbReference type="ARBA" id="ARBA00023128"/>
    </source>
</evidence>
<evidence type="ECO:0000313" key="7">
    <source>
        <dbReference type="EMBL" id="RKP31351.1"/>
    </source>
</evidence>
<dbReference type="OrthoDB" id="273010at2759"/>
<keyword evidence="3" id="KW-0143">Chaperone</keyword>
<evidence type="ECO:0000259" key="6">
    <source>
        <dbReference type="Pfam" id="PF25277"/>
    </source>
</evidence>
<gene>
    <name evidence="7" type="ORF">METBISCDRAFT_22525</name>
</gene>
<dbReference type="PANTHER" id="PTHR13675">
    <property type="entry name" value="LYR MOTIF-CONTAINING PROTEIN 2"/>
    <property type="match status" value="1"/>
</dbReference>
<dbReference type="AlphaFoldDB" id="A0A4P9ZGH4"/>
<comment type="subcellular location">
    <subcellularLocation>
        <location evidence="1">Mitochondrion matrix</location>
    </subcellularLocation>
</comment>
<dbReference type="Pfam" id="PF25277">
    <property type="entry name" value="DUF7871"/>
    <property type="match status" value="1"/>
</dbReference>
<sequence>MSCSATECLCAKNSTCSCGKQAALHCNCEKASVENRAPSKENACSCGLRQKGQCTCGVSKDACEAREAMTRLSGLQREVLKLYRACLRSTYMKPAENSLHWRDYVRGEFDKHKGLPKKSFSVIEHLLRVGHRRYKMYLDPSIKDVR</sequence>
<organism evidence="7 8">
    <name type="scientific">Metschnikowia bicuspidata</name>
    <dbReference type="NCBI Taxonomy" id="27322"/>
    <lineage>
        <taxon>Eukaryota</taxon>
        <taxon>Fungi</taxon>
        <taxon>Dikarya</taxon>
        <taxon>Ascomycota</taxon>
        <taxon>Saccharomycotina</taxon>
        <taxon>Pichiomycetes</taxon>
        <taxon>Metschnikowiaceae</taxon>
        <taxon>Metschnikowia</taxon>
    </lineage>
</organism>
<proteinExistence type="inferred from homology"/>
<name>A0A4P9ZGH4_9ASCO</name>
<dbReference type="PANTHER" id="PTHR13675:SF1">
    <property type="entry name" value="SUCCINATE DEHYDROGENASE ASSEMBLY FACTOR 1, MITOCHONDRIAL"/>
    <property type="match status" value="1"/>
</dbReference>
<accession>A0A4P9ZGH4</accession>
<dbReference type="GO" id="GO:0005759">
    <property type="term" value="C:mitochondrial matrix"/>
    <property type="evidence" value="ECO:0007669"/>
    <property type="project" value="UniProtKB-SubCell"/>
</dbReference>
<keyword evidence="8" id="KW-1185">Reference proteome</keyword>
<evidence type="ECO:0000259" key="5">
    <source>
        <dbReference type="Pfam" id="PF05347"/>
    </source>
</evidence>
<protein>
    <submittedName>
        <fullName evidence="7">Uncharacterized protein</fullName>
    </submittedName>
</protein>
<keyword evidence="2" id="KW-0496">Mitochondrion</keyword>